<reference evidence="1" key="1">
    <citation type="submission" date="2020-10" db="EMBL/GenBank/DDBJ databases">
        <authorList>
            <person name="Hahn C.J."/>
            <person name="Laso-Perez R."/>
            <person name="Vulcano F."/>
            <person name="Vaziourakis K.-M."/>
            <person name="Stokke R."/>
            <person name="Steen I.H."/>
            <person name="Teske A."/>
            <person name="Boetius A."/>
            <person name="Liebeke M."/>
            <person name="Amann R."/>
            <person name="Knittel K."/>
        </authorList>
    </citation>
    <scope>NUCLEOTIDE SEQUENCE</scope>
    <source>
        <strain evidence="1">Gfbio:e3339647-f889-4370-9287-4fb5cb688e4c:AG393N10_GoMArc1</strain>
    </source>
</reference>
<gene>
    <name evidence="1" type="ORF">ANIMEMIM_00028</name>
</gene>
<dbReference type="Proteomes" id="UP000637195">
    <property type="component" value="Unassembled WGS sequence"/>
</dbReference>
<evidence type="ECO:0000313" key="2">
    <source>
        <dbReference type="Proteomes" id="UP000637195"/>
    </source>
</evidence>
<protein>
    <submittedName>
        <fullName evidence="1">Uncharacterized protein</fullName>
    </submittedName>
</protein>
<evidence type="ECO:0000313" key="1">
    <source>
        <dbReference type="EMBL" id="CAD6490856.1"/>
    </source>
</evidence>
<accession>A0A811T0Z5</accession>
<comment type="caution">
    <text evidence="1">The sequence shown here is derived from an EMBL/GenBank/DDBJ whole genome shotgun (WGS) entry which is preliminary data.</text>
</comment>
<proteinExistence type="predicted"/>
<name>A0A811T0Z5_9EURY</name>
<sequence length="34" mass="4025">MAFNLTDDRKRGFNIEVSSFKVSVKRMLNYSDRV</sequence>
<dbReference type="EMBL" id="CAJHIM010000001">
    <property type="protein sequence ID" value="CAD6490856.1"/>
    <property type="molecule type" value="Genomic_DNA"/>
</dbReference>
<dbReference type="AlphaFoldDB" id="A0A811T0Z5"/>
<organism evidence="1 2">
    <name type="scientific">Candidatus Argoarchaeum ethanivorans</name>
    <dbReference type="NCBI Taxonomy" id="2608793"/>
    <lineage>
        <taxon>Archaea</taxon>
        <taxon>Methanobacteriati</taxon>
        <taxon>Methanobacteriota</taxon>
        <taxon>Stenosarchaea group</taxon>
        <taxon>Methanomicrobia</taxon>
        <taxon>Methanosarcinales</taxon>
        <taxon>Methanosarcinales incertae sedis</taxon>
        <taxon>GOM Arc I cluster</taxon>
        <taxon>Candidatus Argoarchaeum</taxon>
    </lineage>
</organism>